<proteinExistence type="predicted"/>
<protein>
    <submittedName>
        <fullName evidence="2">Uncharacterized protein</fullName>
    </submittedName>
</protein>
<feature type="signal peptide" evidence="1">
    <location>
        <begin position="1"/>
        <end position="18"/>
    </location>
</feature>
<name>A0ABV7FSU4_9ALTE</name>
<keyword evidence="3" id="KW-1185">Reference proteome</keyword>
<reference evidence="3" key="1">
    <citation type="journal article" date="2019" name="Int. J. Syst. Evol. Microbiol.">
        <title>The Global Catalogue of Microorganisms (GCM) 10K type strain sequencing project: providing services to taxonomists for standard genome sequencing and annotation.</title>
        <authorList>
            <consortium name="The Broad Institute Genomics Platform"/>
            <consortium name="The Broad Institute Genome Sequencing Center for Infectious Disease"/>
            <person name="Wu L."/>
            <person name="Ma J."/>
        </authorList>
    </citation>
    <scope>NUCLEOTIDE SEQUENCE [LARGE SCALE GENOMIC DNA]</scope>
    <source>
        <strain evidence="3">KCTC 52473</strain>
    </source>
</reference>
<evidence type="ECO:0000313" key="3">
    <source>
        <dbReference type="Proteomes" id="UP001595478"/>
    </source>
</evidence>
<feature type="non-terminal residue" evidence="2">
    <location>
        <position position="90"/>
    </location>
</feature>
<gene>
    <name evidence="2" type="ORF">ACFOHL_17525</name>
</gene>
<dbReference type="EMBL" id="JBHRSW010000052">
    <property type="protein sequence ID" value="MFC3123423.1"/>
    <property type="molecule type" value="Genomic_DNA"/>
</dbReference>
<keyword evidence="1" id="KW-0732">Signal</keyword>
<evidence type="ECO:0000313" key="2">
    <source>
        <dbReference type="EMBL" id="MFC3123423.1"/>
    </source>
</evidence>
<evidence type="ECO:0000256" key="1">
    <source>
        <dbReference type="SAM" id="SignalP"/>
    </source>
</evidence>
<organism evidence="2 3">
    <name type="scientific">Agaribacter flavus</name>
    <dbReference type="NCBI Taxonomy" id="1902781"/>
    <lineage>
        <taxon>Bacteria</taxon>
        <taxon>Pseudomonadati</taxon>
        <taxon>Pseudomonadota</taxon>
        <taxon>Gammaproteobacteria</taxon>
        <taxon>Alteromonadales</taxon>
        <taxon>Alteromonadaceae</taxon>
        <taxon>Agaribacter</taxon>
    </lineage>
</organism>
<feature type="chain" id="PRO_5045809131" evidence="1">
    <location>
        <begin position="19"/>
        <end position="90"/>
    </location>
</feature>
<accession>A0ABV7FSU4</accession>
<comment type="caution">
    <text evidence="2">The sequence shown here is derived from an EMBL/GenBank/DDBJ whole genome shotgun (WGS) entry which is preliminary data.</text>
</comment>
<sequence>MRLLFCCLCLLFSSQSLAMNAGRYYYIIADQCEARGPTDPEALDKVTPDVLLFDVIPAGISDYYVNMNTDALSDYTQDGVDYLSSLESEQ</sequence>
<dbReference type="Proteomes" id="UP001595478">
    <property type="component" value="Unassembled WGS sequence"/>
</dbReference>